<evidence type="ECO:0000256" key="5">
    <source>
        <dbReference type="SAM" id="Phobius"/>
    </source>
</evidence>
<feature type="transmembrane region" description="Helical" evidence="5">
    <location>
        <begin position="66"/>
        <end position="93"/>
    </location>
</feature>
<keyword evidence="2 5" id="KW-0812">Transmembrane</keyword>
<feature type="transmembrane region" description="Helical" evidence="5">
    <location>
        <begin position="224"/>
        <end position="247"/>
    </location>
</feature>
<proteinExistence type="predicted"/>
<dbReference type="InterPro" id="IPR004481">
    <property type="entry name" value="K/Na/Ca-exchanger"/>
</dbReference>
<name>A0ABX1E4Z6_9PROT</name>
<sequence length="332" mass="33612">MSTALPILLGLGLLVLGGELFVRGAVRIAERLGVSPLMIGLTLVGFGTSAPELVTSVQASLAGSPGIALGNIVGSNIANILLILGLSALIFPIAVPSAALWRDGVLGAVAAAALLAVGLGWTLDRLVGVVFLLGLAGYLVYAWRQESAATGDHTAAFERAQALEEVHPGGLAQHPPAATAGFWQGVPASIGFVVVGLALVVGGGGLLVDGATALARGLGVSESVIGLTIVAIGTSMPELVTSLVAALRRHADVALGNVLGSNIYNVLGIGGATALIAPTPVPPDIVGFDLFVMLGVALLLLVLARSGWRIGRREGALLLALYVAYLFWIWPA</sequence>
<feature type="transmembrane region" description="Helical" evidence="5">
    <location>
        <begin position="285"/>
        <end position="303"/>
    </location>
</feature>
<keyword evidence="4 5" id="KW-0472">Membrane</keyword>
<dbReference type="PANTHER" id="PTHR10846:SF8">
    <property type="entry name" value="INNER MEMBRANE PROTEIN YRBG"/>
    <property type="match status" value="1"/>
</dbReference>
<evidence type="ECO:0000256" key="4">
    <source>
        <dbReference type="ARBA" id="ARBA00023136"/>
    </source>
</evidence>
<evidence type="ECO:0000313" key="7">
    <source>
        <dbReference type="EMBL" id="NKC32251.1"/>
    </source>
</evidence>
<dbReference type="InterPro" id="IPR004837">
    <property type="entry name" value="NaCa_Exmemb"/>
</dbReference>
<dbReference type="RefSeq" id="WP_168032153.1">
    <property type="nucleotide sequence ID" value="NZ_JAAVNE010000024.1"/>
</dbReference>
<evidence type="ECO:0000313" key="8">
    <source>
        <dbReference type="Proteomes" id="UP000787635"/>
    </source>
</evidence>
<feature type="transmembrane region" description="Helical" evidence="5">
    <location>
        <begin position="99"/>
        <end position="119"/>
    </location>
</feature>
<feature type="transmembrane region" description="Helical" evidence="5">
    <location>
        <begin position="126"/>
        <end position="143"/>
    </location>
</feature>
<protein>
    <submittedName>
        <fullName evidence="7">Calcium/sodium antiporter</fullName>
    </submittedName>
</protein>
<comment type="subcellular location">
    <subcellularLocation>
        <location evidence="1">Membrane</location>
        <topology evidence="1">Multi-pass membrane protein</topology>
    </subcellularLocation>
</comment>
<dbReference type="Pfam" id="PF01699">
    <property type="entry name" value="Na_Ca_ex"/>
    <property type="match status" value="2"/>
</dbReference>
<comment type="caution">
    <text evidence="7">The sequence shown here is derived from an EMBL/GenBank/DDBJ whole genome shotgun (WGS) entry which is preliminary data.</text>
</comment>
<accession>A0ABX1E4Z6</accession>
<evidence type="ECO:0000256" key="2">
    <source>
        <dbReference type="ARBA" id="ARBA00022692"/>
    </source>
</evidence>
<evidence type="ECO:0000256" key="1">
    <source>
        <dbReference type="ARBA" id="ARBA00004141"/>
    </source>
</evidence>
<feature type="domain" description="Sodium/calcium exchanger membrane region" evidence="6">
    <location>
        <begin position="7"/>
        <end position="143"/>
    </location>
</feature>
<feature type="transmembrane region" description="Helical" evidence="5">
    <location>
        <begin position="34"/>
        <end position="54"/>
    </location>
</feature>
<gene>
    <name evidence="7" type="ORF">HEQ75_15420</name>
</gene>
<dbReference type="PANTHER" id="PTHR10846">
    <property type="entry name" value="SODIUM/POTASSIUM/CALCIUM EXCHANGER"/>
    <property type="match status" value="1"/>
</dbReference>
<dbReference type="NCBIfam" id="TIGR00367">
    <property type="entry name" value="calcium/sodium antiporter"/>
    <property type="match status" value="1"/>
</dbReference>
<evidence type="ECO:0000256" key="3">
    <source>
        <dbReference type="ARBA" id="ARBA00022989"/>
    </source>
</evidence>
<reference evidence="7 8" key="1">
    <citation type="submission" date="2020-03" db="EMBL/GenBank/DDBJ databases">
        <title>Roseomonas selenitidurans sp. nov. isolated from urban soil.</title>
        <authorList>
            <person name="Liu H."/>
        </authorList>
    </citation>
    <scope>NUCLEOTIDE SEQUENCE [LARGE SCALE GENOMIC DNA]</scope>
    <source>
        <strain evidence="7 8">BU-1</strain>
    </source>
</reference>
<dbReference type="Proteomes" id="UP000787635">
    <property type="component" value="Unassembled WGS sequence"/>
</dbReference>
<keyword evidence="3 5" id="KW-1133">Transmembrane helix</keyword>
<organism evidence="7 8">
    <name type="scientific">Falsiroseomonas selenitidurans</name>
    <dbReference type="NCBI Taxonomy" id="2716335"/>
    <lineage>
        <taxon>Bacteria</taxon>
        <taxon>Pseudomonadati</taxon>
        <taxon>Pseudomonadota</taxon>
        <taxon>Alphaproteobacteria</taxon>
        <taxon>Acetobacterales</taxon>
        <taxon>Roseomonadaceae</taxon>
        <taxon>Falsiroseomonas</taxon>
    </lineage>
</organism>
<dbReference type="EMBL" id="JAAVNE010000024">
    <property type="protein sequence ID" value="NKC32251.1"/>
    <property type="molecule type" value="Genomic_DNA"/>
</dbReference>
<keyword evidence="8" id="KW-1185">Reference proteome</keyword>
<evidence type="ECO:0000259" key="6">
    <source>
        <dbReference type="Pfam" id="PF01699"/>
    </source>
</evidence>
<dbReference type="Gene3D" id="1.20.1420.30">
    <property type="entry name" value="NCX, central ion-binding region"/>
    <property type="match status" value="2"/>
</dbReference>
<feature type="domain" description="Sodium/calcium exchanger membrane region" evidence="6">
    <location>
        <begin position="189"/>
        <end position="329"/>
    </location>
</feature>
<dbReference type="Gene3D" id="6.10.280.80">
    <property type="entry name" value="NCX, peripheral helical region"/>
    <property type="match status" value="1"/>
</dbReference>
<feature type="transmembrane region" description="Helical" evidence="5">
    <location>
        <begin position="315"/>
        <end position="331"/>
    </location>
</feature>
<feature type="transmembrane region" description="Helical" evidence="5">
    <location>
        <begin position="190"/>
        <end position="212"/>
    </location>
</feature>
<dbReference type="InterPro" id="IPR044880">
    <property type="entry name" value="NCX_ion-bd_dom_sf"/>
</dbReference>